<dbReference type="Gene3D" id="3.40.50.970">
    <property type="match status" value="1"/>
</dbReference>
<evidence type="ECO:0000313" key="31">
    <source>
        <dbReference type="EMBL" id="AZS74121.1"/>
    </source>
</evidence>
<keyword evidence="13 31" id="KW-0808">Transferase</keyword>
<name>A0A3S9YGI7_9ACTN</name>
<evidence type="ECO:0000256" key="27">
    <source>
        <dbReference type="ARBA" id="ARBA00051911"/>
    </source>
</evidence>
<evidence type="ECO:0000259" key="30">
    <source>
        <dbReference type="SMART" id="SM00861"/>
    </source>
</evidence>
<evidence type="ECO:0000256" key="5">
    <source>
        <dbReference type="ARBA" id="ARBA00007702"/>
    </source>
</evidence>
<dbReference type="CDD" id="cd02016">
    <property type="entry name" value="TPP_E1_OGDC_like"/>
    <property type="match status" value="1"/>
</dbReference>
<evidence type="ECO:0000256" key="10">
    <source>
        <dbReference type="ARBA" id="ARBA00020204"/>
    </source>
</evidence>
<evidence type="ECO:0000256" key="29">
    <source>
        <dbReference type="SAM" id="MobiDB-lite"/>
    </source>
</evidence>
<dbReference type="GO" id="GO:0004591">
    <property type="term" value="F:oxoglutarate dehydrogenase (succinyl-transferring) activity"/>
    <property type="evidence" value="ECO:0007669"/>
    <property type="project" value="UniProtKB-EC"/>
</dbReference>
<comment type="catalytic activity">
    <reaction evidence="27">
        <text>N(6)-[(R)-lipoyl]-L-lysyl-[protein] + 2-oxoglutarate + H(+) = N(6)-[(R)-S(8)-succinyldihydrolipoyl]-L-lysyl-[protein] + CO2</text>
        <dbReference type="Rhea" id="RHEA:12188"/>
        <dbReference type="Rhea" id="RHEA-COMP:10474"/>
        <dbReference type="Rhea" id="RHEA-COMP:20092"/>
        <dbReference type="ChEBI" id="CHEBI:15378"/>
        <dbReference type="ChEBI" id="CHEBI:16526"/>
        <dbReference type="ChEBI" id="CHEBI:16810"/>
        <dbReference type="ChEBI" id="CHEBI:83099"/>
        <dbReference type="ChEBI" id="CHEBI:83120"/>
        <dbReference type="EC" id="1.2.4.2"/>
    </reaction>
</comment>
<evidence type="ECO:0000256" key="13">
    <source>
        <dbReference type="ARBA" id="ARBA00022679"/>
    </source>
</evidence>
<dbReference type="GO" id="GO:0006099">
    <property type="term" value="P:tricarboxylic acid cycle"/>
    <property type="evidence" value="ECO:0007669"/>
    <property type="project" value="UniProtKB-UniPathway"/>
</dbReference>
<dbReference type="GO" id="GO:0005829">
    <property type="term" value="C:cytosol"/>
    <property type="evidence" value="ECO:0007669"/>
    <property type="project" value="TreeGrafter"/>
</dbReference>
<dbReference type="EC" id="2.2.1.5" evidence="9"/>
<reference evidence="31 32" key="1">
    <citation type="submission" date="2018-04" db="EMBL/GenBank/DDBJ databases">
        <title>Complete genome sequences of Streptomyces lydicus strain WYEC and characterization of antagonistic properties of biological control agents.</title>
        <authorList>
            <person name="Mariita R.M."/>
            <person name="Sello J.K."/>
        </authorList>
    </citation>
    <scope>NUCLEOTIDE SEQUENCE [LARGE SCALE GENOMIC DNA]</scope>
    <source>
        <strain evidence="31 32">WYEC 108</strain>
    </source>
</reference>
<dbReference type="GO" id="GO:0000287">
    <property type="term" value="F:magnesium ion binding"/>
    <property type="evidence" value="ECO:0007669"/>
    <property type="project" value="UniProtKB-ARBA"/>
</dbReference>
<evidence type="ECO:0000256" key="6">
    <source>
        <dbReference type="ARBA" id="ARBA00012226"/>
    </source>
</evidence>
<comment type="catalytic activity">
    <reaction evidence="28">
        <text>N(6)-[(R)-dihydrolipoyl]-L-lysyl-[protein] + succinyl-CoA = N(6)-[(R)-S(8)-succinyldihydrolipoyl]-L-lysyl-[protein] + CoA</text>
        <dbReference type="Rhea" id="RHEA:15213"/>
        <dbReference type="Rhea" id="RHEA-COMP:10475"/>
        <dbReference type="Rhea" id="RHEA-COMP:20092"/>
        <dbReference type="ChEBI" id="CHEBI:57287"/>
        <dbReference type="ChEBI" id="CHEBI:57292"/>
        <dbReference type="ChEBI" id="CHEBI:83100"/>
        <dbReference type="ChEBI" id="CHEBI:83120"/>
        <dbReference type="EC" id="2.3.1.61"/>
    </reaction>
</comment>
<dbReference type="GO" id="GO:0045252">
    <property type="term" value="C:oxoglutarate dehydrogenase complex"/>
    <property type="evidence" value="ECO:0007669"/>
    <property type="project" value="TreeGrafter"/>
</dbReference>
<dbReference type="SMART" id="SM00861">
    <property type="entry name" value="Transket_pyr"/>
    <property type="match status" value="1"/>
</dbReference>
<feature type="compositionally biased region" description="Low complexity" evidence="29">
    <location>
        <begin position="138"/>
        <end position="219"/>
    </location>
</feature>
<sequence>MVAITRTRTEANFVCFPPSHALKPDRECDVRDEYPSRPAPRVTTGVAFIPAVHHLRKRKRAVAAVSLQSPNSSSISTDQEGQGKNPAAAFGPNEWLVDEIYQQYLQDPNSVDRAWWDFFADYKPGGATAPGQPAEGPGASTRSAGAADAAQPSAAAPAQASAPAAEPKPAAAEPATPAKPAASAPAPAKAAPAKAPAKAAAAKPAAKPAAEEGQAPGGPEFITLRGPSAAVAKNMNASLELPTATSVRAVPVKLLFDNRIVINNHLKRARGGKVSFTHLIGYAMVQALKAMPAMNYSFAEKDGKPTLVKPEHVNLGLAIDLVKPNGDRQLVVAAIKKAETLTFFEFWQAYEDIVRRARDNKLTMDDFTGVTASLTNPGGIGTVHSVPRLMPGQSMIMGVGAMDYPAEFQGTSQDALNKLGVSKVMTLTSTYDHRVIQGAASGEFLRVMSQLLLGDNEFFDDIFKSLRIPYEPVRWLRDIDVSHDDDVTKAARVFELIHSYRVRGHVMADTDPLEYHQRKHPDLDITEHGLTLWDLEREFAVGGFSGKSMMKLREILGVLRDSYCRTTGIEFMHIQDPKQRKWIQDRVERSHKSPEREEQLRILRRLNSAEAFETFLQTKYVGQKRFSLEGGESVIPLLDAVIDSAAESRLDEVVIGMAHRGRLNVLANIVGKSYAQIFREFEGNLDPKSMHGSGDVKYHLGAEGTFTGLDGEQIKVSLAANPSHLEAVDPIVEGISRAKQDIINKGGTDFTVLPIQLHGDAAFAGQGVVAETLNMSQLRGYRTGGTVHVVINNQVGFTAAPESSRSSMYATDVARMIEAPIFHVNGDDPEAVVRVARLAFEFRQAFNKDVVIDLICYRRRGHNESDNPAFTQPLMYDLIDKKRSVRKLYTESLIGRGDITLEEAEQALQDFQGQLEKVFTEVRDATTAPVAPEVPQPKAEFPVFVDTAISQEVVKRIAESQVNIPERVTVHPRLLPQLQRRAAQVEDNAIDWGMGETLAIGSLLMEGTPVRLAGQDSRRGTFGQRHAVLIDRETGDDYTPLLYLSEDQARFNVYDSLLSEYAAMGFEYGYSLARPEALVMWEAQFGDFVNGAQTVVDEFISSAEQKWGQTSGVTLLLPHGYEGQGPDHSSARIERFLQLCAQNNMTVAAPTLPSNYFHLLRWQVHNPHHKPLVVFTPKSMLRLKAAASRTDEFTTGGFRPVIGDSTVKPEDVRKVIFCSGKVYYDLEAEREKRGAHDTAIVRIERLYPLPGKELQAEIAKFSNAEKYLWTQEEPANQGAWPFLGLNLIDHLDLAVGADVPHGERLRRISRPHSSSPAVGSAKRHQAEQAQLVAEAFDA</sequence>
<feature type="compositionally biased region" description="Polar residues" evidence="29">
    <location>
        <begin position="67"/>
        <end position="82"/>
    </location>
</feature>
<keyword evidence="16" id="KW-0460">Magnesium</keyword>
<evidence type="ECO:0000256" key="24">
    <source>
        <dbReference type="ARBA" id="ARBA00033243"/>
    </source>
</evidence>
<dbReference type="EC" id="4.1.1.71" evidence="6"/>
<dbReference type="EMBL" id="CP029042">
    <property type="protein sequence ID" value="AZS74121.1"/>
    <property type="molecule type" value="Genomic_DNA"/>
</dbReference>
<dbReference type="Gene3D" id="3.40.50.12470">
    <property type="match status" value="1"/>
</dbReference>
<evidence type="ECO:0000256" key="8">
    <source>
        <dbReference type="ARBA" id="ARBA00012945"/>
    </source>
</evidence>
<dbReference type="SUPFAM" id="SSF52518">
    <property type="entry name" value="Thiamin diphosphate-binding fold (THDP-binding)"/>
    <property type="match status" value="2"/>
</dbReference>
<evidence type="ECO:0000256" key="23">
    <source>
        <dbReference type="ARBA" id="ARBA00032880"/>
    </source>
</evidence>
<evidence type="ECO:0000256" key="22">
    <source>
        <dbReference type="ARBA" id="ARBA00032625"/>
    </source>
</evidence>
<evidence type="ECO:0000256" key="20">
    <source>
        <dbReference type="ARBA" id="ARBA00029773"/>
    </source>
</evidence>
<dbReference type="EC" id="2.3.1.61" evidence="8"/>
<protein>
    <recommendedName>
        <fullName evidence="10">Multifunctional 2-oxoglutarate metabolism enzyme</fullName>
        <ecNumber evidence="7">1.2.4.2</ecNumber>
        <ecNumber evidence="9">2.2.1.5</ecNumber>
        <ecNumber evidence="8">2.3.1.61</ecNumber>
        <ecNumber evidence="6">4.1.1.71</ecNumber>
    </recommendedName>
    <alternativeName>
        <fullName evidence="20">2-hydroxy-3-oxoadipate synthase</fullName>
    </alternativeName>
    <alternativeName>
        <fullName evidence="21">2-oxoglutarate carboxy-lyase</fullName>
    </alternativeName>
    <alternativeName>
        <fullName evidence="23">2-oxoglutarate decarboxylase</fullName>
    </alternativeName>
    <alternativeName>
        <fullName evidence="22">Alpha-ketoglutarate decarboxylase</fullName>
    </alternativeName>
    <alternativeName>
        <fullName evidence="24">Alpha-ketoglutarate-glyoxylate carboligase</fullName>
    </alternativeName>
</protein>
<dbReference type="PANTHER" id="PTHR23152">
    <property type="entry name" value="2-OXOGLUTARATE DEHYDROGENASE"/>
    <property type="match status" value="1"/>
</dbReference>
<evidence type="ECO:0000256" key="12">
    <source>
        <dbReference type="ARBA" id="ARBA00022533"/>
    </source>
</evidence>
<comment type="catalytic activity">
    <reaction evidence="25">
        <text>glyoxylate + 2-oxoglutarate + H(+) = 2-hydroxy-3-oxoadipate + CO2</text>
        <dbReference type="Rhea" id="RHEA:14341"/>
        <dbReference type="ChEBI" id="CHEBI:15378"/>
        <dbReference type="ChEBI" id="CHEBI:16526"/>
        <dbReference type="ChEBI" id="CHEBI:16810"/>
        <dbReference type="ChEBI" id="CHEBI:36655"/>
        <dbReference type="ChEBI" id="CHEBI:57712"/>
        <dbReference type="EC" id="2.2.1.5"/>
    </reaction>
</comment>
<dbReference type="GO" id="GO:0030976">
    <property type="term" value="F:thiamine pyrophosphate binding"/>
    <property type="evidence" value="ECO:0007669"/>
    <property type="project" value="InterPro"/>
</dbReference>
<feature type="domain" description="Transketolase-like pyrimidine-binding" evidence="30">
    <location>
        <begin position="990"/>
        <end position="1183"/>
    </location>
</feature>
<accession>A0A3S9YGI7</accession>
<dbReference type="Pfam" id="PF00676">
    <property type="entry name" value="E1_dh"/>
    <property type="match status" value="1"/>
</dbReference>
<gene>
    <name evidence="31" type="primary">kgd</name>
    <name evidence="31" type="ORF">DDE74_27040</name>
</gene>
<keyword evidence="15" id="KW-0210">Decarboxylase</keyword>
<comment type="pathway">
    <text evidence="4">Carbohydrate metabolism; tricarboxylic acid cycle; succinate from 2-oxoglutarate (transferase route): step 1/2.</text>
</comment>
<feature type="region of interest" description="Disordered" evidence="29">
    <location>
        <begin position="67"/>
        <end position="90"/>
    </location>
</feature>
<dbReference type="Gene3D" id="3.30.559.10">
    <property type="entry name" value="Chloramphenicol acetyltransferase-like domain"/>
    <property type="match status" value="1"/>
</dbReference>
<evidence type="ECO:0000256" key="28">
    <source>
        <dbReference type="ARBA" id="ARBA00052761"/>
    </source>
</evidence>
<dbReference type="InterPro" id="IPR023213">
    <property type="entry name" value="CAT-like_dom_sf"/>
</dbReference>
<dbReference type="Pfam" id="PF00198">
    <property type="entry name" value="2-oxoacid_dh"/>
    <property type="match status" value="1"/>
</dbReference>
<evidence type="ECO:0000256" key="14">
    <source>
        <dbReference type="ARBA" id="ARBA00022723"/>
    </source>
</evidence>
<comment type="pathway">
    <text evidence="3">Carbohydrate metabolism; tricarboxylic acid cycle; succinyl-CoA from 2-oxoglutarate (dehydrogenase route): step 1/1.</text>
</comment>
<dbReference type="InterPro" id="IPR031717">
    <property type="entry name" value="ODO-1/KGD_C"/>
</dbReference>
<evidence type="ECO:0000256" key="9">
    <source>
        <dbReference type="ARBA" id="ARBA00013148"/>
    </source>
</evidence>
<dbReference type="FunFam" id="3.40.50.970:FF:000018">
    <property type="entry name" value="2-oxoglutarate dehydrogenase E1 component"/>
    <property type="match status" value="1"/>
</dbReference>
<evidence type="ECO:0000256" key="16">
    <source>
        <dbReference type="ARBA" id="ARBA00022842"/>
    </source>
</evidence>
<dbReference type="InterPro" id="IPR029061">
    <property type="entry name" value="THDP-binding"/>
</dbReference>
<evidence type="ECO:0000256" key="19">
    <source>
        <dbReference type="ARBA" id="ARBA00023268"/>
    </source>
</evidence>
<dbReference type="EC" id="1.2.4.2" evidence="7"/>
<proteinExistence type="inferred from homology"/>
<dbReference type="GO" id="GO:0004149">
    <property type="term" value="F:dihydrolipoyllysine-residue succinyltransferase activity"/>
    <property type="evidence" value="ECO:0007669"/>
    <property type="project" value="UniProtKB-EC"/>
</dbReference>
<organism evidence="31 32">
    <name type="scientific">Streptomyces lydicus</name>
    <dbReference type="NCBI Taxonomy" id="47763"/>
    <lineage>
        <taxon>Bacteria</taxon>
        <taxon>Bacillati</taxon>
        <taxon>Actinomycetota</taxon>
        <taxon>Actinomycetes</taxon>
        <taxon>Kitasatosporales</taxon>
        <taxon>Streptomycetaceae</taxon>
        <taxon>Streptomyces</taxon>
    </lineage>
</organism>
<evidence type="ECO:0000256" key="18">
    <source>
        <dbReference type="ARBA" id="ARBA00023052"/>
    </source>
</evidence>
<evidence type="ECO:0000256" key="21">
    <source>
        <dbReference type="ARBA" id="ARBA00030696"/>
    </source>
</evidence>
<dbReference type="InterPro" id="IPR042179">
    <property type="entry name" value="KGD_C_sf"/>
</dbReference>
<evidence type="ECO:0000256" key="2">
    <source>
        <dbReference type="ARBA" id="ARBA00001964"/>
    </source>
</evidence>
<keyword evidence="18" id="KW-0786">Thiamine pyrophosphate</keyword>
<evidence type="ECO:0000256" key="3">
    <source>
        <dbReference type="ARBA" id="ARBA00004813"/>
    </source>
</evidence>
<dbReference type="FunFam" id="3.40.50.11610:FF:000002">
    <property type="entry name" value="2-oxoglutarate dehydrogenase E1 component"/>
    <property type="match status" value="1"/>
</dbReference>
<evidence type="ECO:0000256" key="1">
    <source>
        <dbReference type="ARBA" id="ARBA00001946"/>
    </source>
</evidence>
<comment type="catalytic activity">
    <reaction evidence="26">
        <text>2-oxoglutarate + H(+) = succinate semialdehyde + CO2</text>
        <dbReference type="Rhea" id="RHEA:10524"/>
        <dbReference type="ChEBI" id="CHEBI:15378"/>
        <dbReference type="ChEBI" id="CHEBI:16526"/>
        <dbReference type="ChEBI" id="CHEBI:16810"/>
        <dbReference type="ChEBI" id="CHEBI:57706"/>
        <dbReference type="EC" id="4.1.1.71"/>
    </reaction>
</comment>
<evidence type="ECO:0000256" key="17">
    <source>
        <dbReference type="ARBA" id="ARBA00023002"/>
    </source>
</evidence>
<keyword evidence="11" id="KW-0816">Tricarboxylic acid cycle</keyword>
<comment type="similarity">
    <text evidence="5">Belongs to the 2-oxoacid dehydrogenase family. Kgd subfamily.</text>
</comment>
<dbReference type="InterPro" id="IPR005475">
    <property type="entry name" value="Transketolase-like_Pyr-bd"/>
</dbReference>
<evidence type="ECO:0000256" key="11">
    <source>
        <dbReference type="ARBA" id="ARBA00022532"/>
    </source>
</evidence>
<dbReference type="FunFam" id="1.10.287.1150:FF:000003">
    <property type="entry name" value="2-oxoglutarate dehydrogenase, E1 subunit"/>
    <property type="match status" value="1"/>
</dbReference>
<dbReference type="Pfam" id="PF16078">
    <property type="entry name" value="2-oxogl_dehyd_N"/>
    <property type="match status" value="1"/>
</dbReference>
<dbReference type="GO" id="GO:0050439">
    <property type="term" value="F:2-hydroxy-3-oxoadipate synthase activity"/>
    <property type="evidence" value="ECO:0007669"/>
    <property type="project" value="UniProtKB-EC"/>
</dbReference>
<evidence type="ECO:0000256" key="26">
    <source>
        <dbReference type="ARBA" id="ARBA00049135"/>
    </source>
</evidence>
<dbReference type="GO" id="GO:0008683">
    <property type="term" value="F:2-oxoglutarate decarboxylase activity"/>
    <property type="evidence" value="ECO:0007669"/>
    <property type="project" value="UniProtKB-EC"/>
</dbReference>
<dbReference type="NCBIfam" id="TIGR00239">
    <property type="entry name" value="2oxo_dh_E1"/>
    <property type="match status" value="1"/>
</dbReference>
<dbReference type="InterPro" id="IPR011603">
    <property type="entry name" value="2oxoglutarate_DH_E1"/>
</dbReference>
<dbReference type="FunFam" id="3.30.559.10:FF:000011">
    <property type="entry name" value="2-oxoglutarate dehydrogenase E1 component"/>
    <property type="match status" value="1"/>
</dbReference>
<comment type="cofactor">
    <cofactor evidence="2">
        <name>thiamine diphosphate</name>
        <dbReference type="ChEBI" id="CHEBI:58937"/>
    </cofactor>
</comment>
<dbReference type="Gene3D" id="3.40.50.11610">
    <property type="entry name" value="Multifunctional 2-oxoglutarate metabolism enzyme, C-terminal domain"/>
    <property type="match status" value="1"/>
</dbReference>
<dbReference type="UniPathway" id="UPA00223">
    <property type="reaction ID" value="UER00997"/>
</dbReference>
<evidence type="ECO:0000256" key="15">
    <source>
        <dbReference type="ARBA" id="ARBA00022793"/>
    </source>
</evidence>
<evidence type="ECO:0000256" key="25">
    <source>
        <dbReference type="ARBA" id="ARBA00047721"/>
    </source>
</evidence>
<dbReference type="Pfam" id="PF02779">
    <property type="entry name" value="Transket_pyr"/>
    <property type="match status" value="1"/>
</dbReference>
<dbReference type="SUPFAM" id="SSF52777">
    <property type="entry name" value="CoA-dependent acyltransferases"/>
    <property type="match status" value="1"/>
</dbReference>
<evidence type="ECO:0000256" key="7">
    <source>
        <dbReference type="ARBA" id="ARBA00012280"/>
    </source>
</evidence>
<dbReference type="InterPro" id="IPR001017">
    <property type="entry name" value="DH_E1"/>
</dbReference>
<dbReference type="NCBIfam" id="NF006914">
    <property type="entry name" value="PRK09404.1"/>
    <property type="match status" value="1"/>
</dbReference>
<dbReference type="InterPro" id="IPR032106">
    <property type="entry name" value="2-oxogl_dehyd_N"/>
</dbReference>
<keyword evidence="19" id="KW-0511">Multifunctional enzyme</keyword>
<feature type="region of interest" description="Disordered" evidence="29">
    <location>
        <begin position="126"/>
        <end position="222"/>
    </location>
</feature>
<keyword evidence="12" id="KW-0021">Allosteric enzyme</keyword>
<dbReference type="PANTHER" id="PTHR23152:SF4">
    <property type="entry name" value="2-OXOADIPATE DEHYDROGENASE COMPLEX COMPONENT E1"/>
    <property type="match status" value="1"/>
</dbReference>
<evidence type="ECO:0000256" key="4">
    <source>
        <dbReference type="ARBA" id="ARBA00005053"/>
    </source>
</evidence>
<dbReference type="Proteomes" id="UP000275579">
    <property type="component" value="Chromosome"/>
</dbReference>
<keyword evidence="14" id="KW-0479">Metal-binding</keyword>
<dbReference type="NCBIfam" id="NF008907">
    <property type="entry name" value="PRK12270.1"/>
    <property type="match status" value="1"/>
</dbReference>
<dbReference type="Gene3D" id="1.10.287.1150">
    <property type="entry name" value="TPP helical domain"/>
    <property type="match status" value="1"/>
</dbReference>
<evidence type="ECO:0000313" key="32">
    <source>
        <dbReference type="Proteomes" id="UP000275579"/>
    </source>
</evidence>
<comment type="cofactor">
    <cofactor evidence="1">
        <name>Mg(2+)</name>
        <dbReference type="ChEBI" id="CHEBI:18420"/>
    </cofactor>
</comment>
<keyword evidence="17" id="KW-0560">Oxidoreductase</keyword>
<dbReference type="InterPro" id="IPR001078">
    <property type="entry name" value="2-oxoacid_DH_actylTfrase"/>
</dbReference>
<dbReference type="Pfam" id="PF16870">
    <property type="entry name" value="OxoGdeHyase_C"/>
    <property type="match status" value="1"/>
</dbReference>
<keyword evidence="31" id="KW-0456">Lyase</keyword>